<sequence>MNPPAETVPGLPEVTLMRCPRTGDHYLIAIAARCTPTALIDLGEHLAATGRRELAQTPA</sequence>
<dbReference type="RefSeq" id="WP_380748284.1">
    <property type="nucleotide sequence ID" value="NZ_JBHSRF010000007.1"/>
</dbReference>
<dbReference type="EMBL" id="JBHSRF010000007">
    <property type="protein sequence ID" value="MFC6080954.1"/>
    <property type="molecule type" value="Genomic_DNA"/>
</dbReference>
<keyword evidence="2" id="KW-1185">Reference proteome</keyword>
<reference evidence="2" key="1">
    <citation type="journal article" date="2019" name="Int. J. Syst. Evol. Microbiol.">
        <title>The Global Catalogue of Microorganisms (GCM) 10K type strain sequencing project: providing services to taxonomists for standard genome sequencing and annotation.</title>
        <authorList>
            <consortium name="The Broad Institute Genomics Platform"/>
            <consortium name="The Broad Institute Genome Sequencing Center for Infectious Disease"/>
            <person name="Wu L."/>
            <person name="Ma J."/>
        </authorList>
    </citation>
    <scope>NUCLEOTIDE SEQUENCE [LARGE SCALE GENOMIC DNA]</scope>
    <source>
        <strain evidence="2">JCM 30346</strain>
    </source>
</reference>
<evidence type="ECO:0000313" key="1">
    <source>
        <dbReference type="EMBL" id="MFC6080954.1"/>
    </source>
</evidence>
<gene>
    <name evidence="1" type="ORF">ACFP1K_07265</name>
</gene>
<comment type="caution">
    <text evidence="1">The sequence shown here is derived from an EMBL/GenBank/DDBJ whole genome shotgun (WGS) entry which is preliminary data.</text>
</comment>
<accession>A0ABW1NE41</accession>
<organism evidence="1 2">
    <name type="scientific">Sphaerisporangium aureirubrum</name>
    <dbReference type="NCBI Taxonomy" id="1544736"/>
    <lineage>
        <taxon>Bacteria</taxon>
        <taxon>Bacillati</taxon>
        <taxon>Actinomycetota</taxon>
        <taxon>Actinomycetes</taxon>
        <taxon>Streptosporangiales</taxon>
        <taxon>Streptosporangiaceae</taxon>
        <taxon>Sphaerisporangium</taxon>
    </lineage>
</organism>
<proteinExistence type="predicted"/>
<protein>
    <submittedName>
        <fullName evidence="1">Uncharacterized protein</fullName>
    </submittedName>
</protein>
<dbReference type="Proteomes" id="UP001596137">
    <property type="component" value="Unassembled WGS sequence"/>
</dbReference>
<evidence type="ECO:0000313" key="2">
    <source>
        <dbReference type="Proteomes" id="UP001596137"/>
    </source>
</evidence>
<name>A0ABW1NE41_9ACTN</name>